<feature type="region of interest" description="Disordered" evidence="1">
    <location>
        <begin position="44"/>
        <end position="93"/>
    </location>
</feature>
<keyword evidence="2" id="KW-0812">Transmembrane</keyword>
<keyword evidence="2" id="KW-1133">Transmembrane helix</keyword>
<comment type="caution">
    <text evidence="3">The sequence shown here is derived from an EMBL/GenBank/DDBJ whole genome shotgun (WGS) entry which is preliminary data.</text>
</comment>
<evidence type="ECO:0008006" key="5">
    <source>
        <dbReference type="Google" id="ProtNLM"/>
    </source>
</evidence>
<sequence length="93" mass="9580">MDAGGWVVVFFAVAPFFAAIGLMIARYVRIRRYGRHGGEYNDPFPTAGGGGLAPGTVFQQDFGGTGTSQPSAATGESEPPTAAPRRSAGSGEE</sequence>
<organism evidence="3 4">
    <name type="scientific">Nocardia suismassiliense</name>
    <dbReference type="NCBI Taxonomy" id="2077092"/>
    <lineage>
        <taxon>Bacteria</taxon>
        <taxon>Bacillati</taxon>
        <taxon>Actinomycetota</taxon>
        <taxon>Actinomycetes</taxon>
        <taxon>Mycobacteriales</taxon>
        <taxon>Nocardiaceae</taxon>
        <taxon>Nocardia</taxon>
    </lineage>
</organism>
<dbReference type="EMBL" id="JBIAPI010000002">
    <property type="protein sequence ID" value="MFF3223744.1"/>
    <property type="molecule type" value="Genomic_DNA"/>
</dbReference>
<keyword evidence="4" id="KW-1185">Reference proteome</keyword>
<proteinExistence type="predicted"/>
<keyword evidence="2" id="KW-0472">Membrane</keyword>
<protein>
    <recommendedName>
        <fullName evidence="5">Secreted protein</fullName>
    </recommendedName>
</protein>
<gene>
    <name evidence="3" type="ORF">ACFYV7_13210</name>
</gene>
<evidence type="ECO:0000313" key="4">
    <source>
        <dbReference type="Proteomes" id="UP001601948"/>
    </source>
</evidence>
<accession>A0ABW6QS37</accession>
<dbReference type="RefSeq" id="WP_387716970.1">
    <property type="nucleotide sequence ID" value="NZ_JBIAPI010000002.1"/>
</dbReference>
<name>A0ABW6QS37_9NOCA</name>
<dbReference type="Proteomes" id="UP001601948">
    <property type="component" value="Unassembled WGS sequence"/>
</dbReference>
<evidence type="ECO:0000256" key="2">
    <source>
        <dbReference type="SAM" id="Phobius"/>
    </source>
</evidence>
<reference evidence="3 4" key="1">
    <citation type="submission" date="2024-10" db="EMBL/GenBank/DDBJ databases">
        <title>The Natural Products Discovery Center: Release of the First 8490 Sequenced Strains for Exploring Actinobacteria Biosynthetic Diversity.</title>
        <authorList>
            <person name="Kalkreuter E."/>
            <person name="Kautsar S.A."/>
            <person name="Yang D."/>
            <person name="Bader C.D."/>
            <person name="Teijaro C.N."/>
            <person name="Fluegel L."/>
            <person name="Davis C.M."/>
            <person name="Simpson J.R."/>
            <person name="Lauterbach L."/>
            <person name="Steele A.D."/>
            <person name="Gui C."/>
            <person name="Meng S."/>
            <person name="Li G."/>
            <person name="Viehrig K."/>
            <person name="Ye F."/>
            <person name="Su P."/>
            <person name="Kiefer A.F."/>
            <person name="Nichols A."/>
            <person name="Cepeda A.J."/>
            <person name="Yan W."/>
            <person name="Fan B."/>
            <person name="Jiang Y."/>
            <person name="Adhikari A."/>
            <person name="Zheng C.-J."/>
            <person name="Schuster L."/>
            <person name="Cowan T.M."/>
            <person name="Smanski M.J."/>
            <person name="Chevrette M.G."/>
            <person name="De Carvalho L.P.S."/>
            <person name="Shen B."/>
        </authorList>
    </citation>
    <scope>NUCLEOTIDE SEQUENCE [LARGE SCALE GENOMIC DNA]</scope>
    <source>
        <strain evidence="3 4">NPDC003040</strain>
    </source>
</reference>
<evidence type="ECO:0000256" key="1">
    <source>
        <dbReference type="SAM" id="MobiDB-lite"/>
    </source>
</evidence>
<evidence type="ECO:0000313" key="3">
    <source>
        <dbReference type="EMBL" id="MFF3223744.1"/>
    </source>
</evidence>
<feature type="transmembrane region" description="Helical" evidence="2">
    <location>
        <begin position="6"/>
        <end position="25"/>
    </location>
</feature>